<protein>
    <recommendedName>
        <fullName evidence="6">Ribosomal RNA small subunit methyltransferase H</fullName>
        <ecNumber evidence="6">2.1.1.199</ecNumber>
    </recommendedName>
    <alternativeName>
        <fullName evidence="6">16S rRNA m(4)C1402 methyltransferase</fullName>
    </alternativeName>
    <alternativeName>
        <fullName evidence="6">rRNA (cytosine-N(4)-)-methyltransferase RsmH</fullName>
    </alternativeName>
</protein>
<evidence type="ECO:0000256" key="2">
    <source>
        <dbReference type="ARBA" id="ARBA00022552"/>
    </source>
</evidence>
<evidence type="ECO:0000256" key="4">
    <source>
        <dbReference type="ARBA" id="ARBA00022679"/>
    </source>
</evidence>
<reference evidence="7 8" key="1">
    <citation type="journal article" date="2016" name="Nat. Commun.">
        <title>Thousands of microbial genomes shed light on interconnected biogeochemical processes in an aquifer system.</title>
        <authorList>
            <person name="Anantharaman K."/>
            <person name="Brown C.T."/>
            <person name="Hug L.A."/>
            <person name="Sharon I."/>
            <person name="Castelle C.J."/>
            <person name="Probst A.J."/>
            <person name="Thomas B.C."/>
            <person name="Singh A."/>
            <person name="Wilkins M.J."/>
            <person name="Karaoz U."/>
            <person name="Brodie E.L."/>
            <person name="Williams K.H."/>
            <person name="Hubbard S.S."/>
            <person name="Banfield J.F."/>
        </authorList>
    </citation>
    <scope>NUCLEOTIDE SEQUENCE [LARGE SCALE GENOMIC DNA]</scope>
</reference>
<dbReference type="InterPro" id="IPR023397">
    <property type="entry name" value="SAM-dep_MeTrfase_MraW_recog"/>
</dbReference>
<comment type="caution">
    <text evidence="7">The sequence shown here is derived from an EMBL/GenBank/DDBJ whole genome shotgun (WGS) entry which is preliminary data.</text>
</comment>
<keyword evidence="6" id="KW-0963">Cytoplasm</keyword>
<name>A0A1G2BQI4_9BACT</name>
<dbReference type="GO" id="GO:0005737">
    <property type="term" value="C:cytoplasm"/>
    <property type="evidence" value="ECO:0007669"/>
    <property type="project" value="UniProtKB-SubCell"/>
</dbReference>
<keyword evidence="3 6" id="KW-0489">Methyltransferase</keyword>
<dbReference type="HAMAP" id="MF_01007">
    <property type="entry name" value="16SrRNA_methyltr_H"/>
    <property type="match status" value="1"/>
</dbReference>
<comment type="subcellular location">
    <subcellularLocation>
        <location evidence="6">Cytoplasm</location>
    </subcellularLocation>
</comment>
<organism evidence="7 8">
    <name type="scientific">Candidatus Komeilibacteria bacterium RIFCSPLOWO2_01_FULL_52_15</name>
    <dbReference type="NCBI Taxonomy" id="1798551"/>
    <lineage>
        <taxon>Bacteria</taxon>
        <taxon>Candidatus Komeiliibacteriota</taxon>
    </lineage>
</organism>
<dbReference type="SUPFAM" id="SSF81799">
    <property type="entry name" value="Putative methyltransferase TM0872, insert domain"/>
    <property type="match status" value="1"/>
</dbReference>
<feature type="binding site" evidence="6">
    <location>
        <position position="55"/>
    </location>
    <ligand>
        <name>S-adenosyl-L-methionine</name>
        <dbReference type="ChEBI" id="CHEBI:59789"/>
    </ligand>
</feature>
<dbReference type="SUPFAM" id="SSF53335">
    <property type="entry name" value="S-adenosyl-L-methionine-dependent methyltransferases"/>
    <property type="match status" value="1"/>
</dbReference>
<dbReference type="STRING" id="1798551.A3B30_04240"/>
<evidence type="ECO:0000256" key="6">
    <source>
        <dbReference type="HAMAP-Rule" id="MF_01007"/>
    </source>
</evidence>
<comment type="function">
    <text evidence="6">Specifically methylates the N4 position of cytidine in position 1402 (C1402) of 16S rRNA.</text>
</comment>
<feature type="binding site" evidence="6">
    <location>
        <position position="104"/>
    </location>
    <ligand>
        <name>S-adenosyl-L-methionine</name>
        <dbReference type="ChEBI" id="CHEBI:59789"/>
    </ligand>
</feature>
<evidence type="ECO:0000313" key="7">
    <source>
        <dbReference type="EMBL" id="OGY91096.1"/>
    </source>
</evidence>
<dbReference type="GO" id="GO:0071424">
    <property type="term" value="F:rRNA (cytosine-N4-)-methyltransferase activity"/>
    <property type="evidence" value="ECO:0007669"/>
    <property type="project" value="UniProtKB-UniRule"/>
</dbReference>
<sequence>MQRVYEHIPVLIEETLEHLQLRSGDHCIDCTVGGGGHARAMLTRTSPSGVLLGIDIDPQAVAASGAELRSFGQRATIVQANYRDIKRIVAQQPFILPVNAIVLDLGLSTDQLNQERGFSFHDSGALGMRFDGDGGRTASEILLYASVQELARIFRTYGELPSAHALAKAIVASRADITEHGGTKPVVSVPKFVKLIERIVRSRRKTLHPATLVFQALRIAVNDELENLSAFLPEAVGVLATGGRIAVISYHSLEDRIVKSFFKRESRDCICPPRTPVCRCGHMATVKVVTTHAIKSSEKEQSVNPRARSALLRVAEKI</sequence>
<proteinExistence type="inferred from homology"/>
<evidence type="ECO:0000256" key="1">
    <source>
        <dbReference type="ARBA" id="ARBA00010396"/>
    </source>
</evidence>
<keyword evidence="2 6" id="KW-0698">rRNA processing</keyword>
<dbReference type="AlphaFoldDB" id="A0A1G2BQI4"/>
<feature type="binding site" evidence="6">
    <location>
        <position position="82"/>
    </location>
    <ligand>
        <name>S-adenosyl-L-methionine</name>
        <dbReference type="ChEBI" id="CHEBI:59789"/>
    </ligand>
</feature>
<dbReference type="PIRSF" id="PIRSF004486">
    <property type="entry name" value="MraW"/>
    <property type="match status" value="1"/>
</dbReference>
<dbReference type="NCBIfam" id="TIGR00006">
    <property type="entry name" value="16S rRNA (cytosine(1402)-N(4))-methyltransferase RsmH"/>
    <property type="match status" value="1"/>
</dbReference>
<feature type="binding site" evidence="6">
    <location>
        <begin position="35"/>
        <end position="37"/>
    </location>
    <ligand>
        <name>S-adenosyl-L-methionine</name>
        <dbReference type="ChEBI" id="CHEBI:59789"/>
    </ligand>
</feature>
<dbReference type="GO" id="GO:0070475">
    <property type="term" value="P:rRNA base methylation"/>
    <property type="evidence" value="ECO:0007669"/>
    <property type="project" value="UniProtKB-UniRule"/>
</dbReference>
<dbReference type="Pfam" id="PF01795">
    <property type="entry name" value="Methyltransf_5"/>
    <property type="match status" value="1"/>
</dbReference>
<accession>A0A1G2BQI4</accession>
<dbReference type="InterPro" id="IPR029063">
    <property type="entry name" value="SAM-dependent_MTases_sf"/>
</dbReference>
<keyword evidence="4 6" id="KW-0808">Transferase</keyword>
<evidence type="ECO:0000313" key="8">
    <source>
        <dbReference type="Proteomes" id="UP000178248"/>
    </source>
</evidence>
<dbReference type="EC" id="2.1.1.199" evidence="6"/>
<dbReference type="Proteomes" id="UP000178248">
    <property type="component" value="Unassembled WGS sequence"/>
</dbReference>
<dbReference type="PANTHER" id="PTHR11265">
    <property type="entry name" value="S-ADENOSYL-METHYLTRANSFERASE MRAW"/>
    <property type="match status" value="1"/>
</dbReference>
<dbReference type="InterPro" id="IPR002903">
    <property type="entry name" value="RsmH"/>
</dbReference>
<keyword evidence="5 6" id="KW-0949">S-adenosyl-L-methionine</keyword>
<dbReference type="PANTHER" id="PTHR11265:SF0">
    <property type="entry name" value="12S RRNA N4-METHYLCYTIDINE METHYLTRANSFERASE"/>
    <property type="match status" value="1"/>
</dbReference>
<gene>
    <name evidence="6" type="primary">rsmH</name>
    <name evidence="7" type="ORF">A3B30_04240</name>
</gene>
<dbReference type="Gene3D" id="3.40.50.150">
    <property type="entry name" value="Vaccinia Virus protein VP39"/>
    <property type="match status" value="1"/>
</dbReference>
<comment type="catalytic activity">
    <reaction evidence="6">
        <text>cytidine(1402) in 16S rRNA + S-adenosyl-L-methionine = N(4)-methylcytidine(1402) in 16S rRNA + S-adenosyl-L-homocysteine + H(+)</text>
        <dbReference type="Rhea" id="RHEA:42928"/>
        <dbReference type="Rhea" id="RHEA-COMP:10286"/>
        <dbReference type="Rhea" id="RHEA-COMP:10287"/>
        <dbReference type="ChEBI" id="CHEBI:15378"/>
        <dbReference type="ChEBI" id="CHEBI:57856"/>
        <dbReference type="ChEBI" id="CHEBI:59789"/>
        <dbReference type="ChEBI" id="CHEBI:74506"/>
        <dbReference type="ChEBI" id="CHEBI:82748"/>
        <dbReference type="EC" id="2.1.1.199"/>
    </reaction>
</comment>
<feature type="binding site" evidence="6">
    <location>
        <position position="111"/>
    </location>
    <ligand>
        <name>S-adenosyl-L-methionine</name>
        <dbReference type="ChEBI" id="CHEBI:59789"/>
    </ligand>
</feature>
<dbReference type="EMBL" id="MHKM01000027">
    <property type="protein sequence ID" value="OGY91096.1"/>
    <property type="molecule type" value="Genomic_DNA"/>
</dbReference>
<dbReference type="Gene3D" id="1.10.150.170">
    <property type="entry name" value="Putative methyltransferase TM0872, insert domain"/>
    <property type="match status" value="1"/>
</dbReference>
<evidence type="ECO:0000256" key="3">
    <source>
        <dbReference type="ARBA" id="ARBA00022603"/>
    </source>
</evidence>
<evidence type="ECO:0000256" key="5">
    <source>
        <dbReference type="ARBA" id="ARBA00022691"/>
    </source>
</evidence>
<comment type="similarity">
    <text evidence="1 6">Belongs to the methyltransferase superfamily. RsmH family.</text>
</comment>